<keyword evidence="2" id="KW-1185">Reference proteome</keyword>
<dbReference type="Proteomes" id="UP000271554">
    <property type="component" value="Chromosome"/>
</dbReference>
<evidence type="ECO:0000313" key="2">
    <source>
        <dbReference type="Proteomes" id="UP000271554"/>
    </source>
</evidence>
<proteinExistence type="predicted"/>
<protein>
    <submittedName>
        <fullName evidence="1">Uncharacterized protein</fullName>
    </submittedName>
</protein>
<dbReference type="AlphaFoldDB" id="A0A387HFI3"/>
<sequence length="58" mass="6763">MHSDIHLQMHHQRATELAAEARATLPRERHLRAQLGWLLVELGLRLTQQAPRHRARLA</sequence>
<accession>A0A387HFI3</accession>
<dbReference type="RefSeq" id="WP_162952599.1">
    <property type="nucleotide sequence ID" value="NZ_CP032698.1"/>
</dbReference>
<dbReference type="KEGG" id="shun:DWB77_04766"/>
<reference evidence="1 2" key="1">
    <citation type="submission" date="2018-10" db="EMBL/GenBank/DDBJ databases">
        <title>Relationship between Morphology and Antimicrobial Activity in Streptomyces.</title>
        <authorList>
            <person name="Kang H.J."/>
            <person name="Kim S.B."/>
        </authorList>
    </citation>
    <scope>NUCLEOTIDE SEQUENCE [LARGE SCALE GENOMIC DNA]</scope>
    <source>
        <strain evidence="1 2">BH38</strain>
    </source>
</reference>
<gene>
    <name evidence="1" type="ORF">DWB77_04766</name>
</gene>
<dbReference type="EMBL" id="CP032698">
    <property type="protein sequence ID" value="AYG82585.1"/>
    <property type="molecule type" value="Genomic_DNA"/>
</dbReference>
<name>A0A387HFI3_9ACTN</name>
<organism evidence="1 2">
    <name type="scientific">Streptomyces hundungensis</name>
    <dbReference type="NCBI Taxonomy" id="1077946"/>
    <lineage>
        <taxon>Bacteria</taxon>
        <taxon>Bacillati</taxon>
        <taxon>Actinomycetota</taxon>
        <taxon>Actinomycetes</taxon>
        <taxon>Kitasatosporales</taxon>
        <taxon>Streptomycetaceae</taxon>
        <taxon>Streptomyces</taxon>
    </lineage>
</organism>
<evidence type="ECO:0000313" key="1">
    <source>
        <dbReference type="EMBL" id="AYG82585.1"/>
    </source>
</evidence>